<dbReference type="PIRSF" id="PIRSF005052">
    <property type="entry name" value="P-loopkin"/>
    <property type="match status" value="1"/>
</dbReference>
<accession>A0A4S4N8Y9</accession>
<feature type="domain" description="RapZ-like N-terminal" evidence="5">
    <location>
        <begin position="8"/>
        <end position="159"/>
    </location>
</feature>
<dbReference type="RefSeq" id="WP_136463768.1">
    <property type="nucleotide sequence ID" value="NZ_SRKY01000004.1"/>
</dbReference>
<dbReference type="EMBL" id="SRKY01000004">
    <property type="protein sequence ID" value="THH35035.1"/>
    <property type="molecule type" value="Genomic_DNA"/>
</dbReference>
<evidence type="ECO:0000256" key="2">
    <source>
        <dbReference type="ARBA" id="ARBA00022840"/>
    </source>
</evidence>
<dbReference type="Pfam" id="PF03668">
    <property type="entry name" value="RapZ-like_N"/>
    <property type="match status" value="1"/>
</dbReference>
<evidence type="ECO:0000256" key="4">
    <source>
        <dbReference type="HAMAP-Rule" id="MF_00636"/>
    </source>
</evidence>
<comment type="caution">
    <text evidence="4">Lacks conserved residue(s) required for the propagation of feature annotation.</text>
</comment>
<dbReference type="NCBIfam" id="NF003828">
    <property type="entry name" value="PRK05416.1"/>
    <property type="match status" value="1"/>
</dbReference>
<sequence>MADTPRRLVLVTGPSGAGLSTATAALEDLGFEAIDNLPIRLVQPLLDHPGPDRPVSLVLDMRNRDFSPQGFLELVDEVSQRPDMDLQVLYLACQPEEILRRYSSTKRRHPILDAPTLADGIAMETELLRPIASRADVLIDTTELNPHELRAEISNVFGGIAASRIAVQVQSFSYRRGVPRSADIVFDCRFLQNPHWVPALRPLDGRSPRVQDYVAQDDRFAAFEAKVLDLILFQLPAAQEEGKSYLSIAFGCTGGKHRSVTLAEKVSTALAEAGWQVSTRHRELDRRPGEEAPK</sequence>
<evidence type="ECO:0000259" key="5">
    <source>
        <dbReference type="Pfam" id="PF03668"/>
    </source>
</evidence>
<proteinExistence type="inferred from homology"/>
<dbReference type="HAMAP" id="MF_00636">
    <property type="entry name" value="RapZ_like"/>
    <property type="match status" value="1"/>
</dbReference>
<feature type="domain" description="RapZ C-terminal" evidence="6">
    <location>
        <begin position="166"/>
        <end position="284"/>
    </location>
</feature>
<keyword evidence="1 4" id="KW-0547">Nucleotide-binding</keyword>
<dbReference type="GO" id="GO:0005525">
    <property type="term" value="F:GTP binding"/>
    <property type="evidence" value="ECO:0007669"/>
    <property type="project" value="UniProtKB-UniRule"/>
</dbReference>
<dbReference type="InterPro" id="IPR027417">
    <property type="entry name" value="P-loop_NTPase"/>
</dbReference>
<dbReference type="Proteomes" id="UP000306602">
    <property type="component" value="Unassembled WGS sequence"/>
</dbReference>
<organism evidence="7 8">
    <name type="scientific">Aliishimia ponticola</name>
    <dbReference type="NCBI Taxonomy" id="2499833"/>
    <lineage>
        <taxon>Bacteria</taxon>
        <taxon>Pseudomonadati</taxon>
        <taxon>Pseudomonadota</taxon>
        <taxon>Alphaproteobacteria</taxon>
        <taxon>Rhodobacterales</taxon>
        <taxon>Paracoccaceae</taxon>
        <taxon>Aliishimia</taxon>
    </lineage>
</organism>
<dbReference type="InterPro" id="IPR005337">
    <property type="entry name" value="RapZ-like"/>
</dbReference>
<dbReference type="GO" id="GO:0005524">
    <property type="term" value="F:ATP binding"/>
    <property type="evidence" value="ECO:0007669"/>
    <property type="project" value="UniProtKB-UniRule"/>
</dbReference>
<dbReference type="AlphaFoldDB" id="A0A4S4N8Y9"/>
<comment type="caution">
    <text evidence="7">The sequence shown here is derived from an EMBL/GenBank/DDBJ whole genome shotgun (WGS) entry which is preliminary data.</text>
</comment>
<evidence type="ECO:0000256" key="3">
    <source>
        <dbReference type="ARBA" id="ARBA00023134"/>
    </source>
</evidence>
<feature type="binding site" evidence="4">
    <location>
        <begin position="60"/>
        <end position="63"/>
    </location>
    <ligand>
        <name>GTP</name>
        <dbReference type="ChEBI" id="CHEBI:37565"/>
    </ligand>
</feature>
<keyword evidence="3 4" id="KW-0342">GTP-binding</keyword>
<reference evidence="7 8" key="1">
    <citation type="submission" date="2019-04" db="EMBL/GenBank/DDBJ databases">
        <title>Shimia ponticola sp. nov., isolated from seawater.</title>
        <authorList>
            <person name="Kim Y.-O."/>
            <person name="Yoon J.-H."/>
        </authorList>
    </citation>
    <scope>NUCLEOTIDE SEQUENCE [LARGE SCALE GENOMIC DNA]</scope>
    <source>
        <strain evidence="7 8">MYP11</strain>
    </source>
</reference>
<dbReference type="SUPFAM" id="SSF52540">
    <property type="entry name" value="P-loop containing nucleoside triphosphate hydrolases"/>
    <property type="match status" value="1"/>
</dbReference>
<dbReference type="OrthoDB" id="9784461at2"/>
<dbReference type="Pfam" id="PF22740">
    <property type="entry name" value="PapZ_C"/>
    <property type="match status" value="1"/>
</dbReference>
<dbReference type="InterPro" id="IPR053930">
    <property type="entry name" value="RapZ-like_N"/>
</dbReference>
<keyword evidence="2 4" id="KW-0067">ATP-binding</keyword>
<dbReference type="PANTHER" id="PTHR30448">
    <property type="entry name" value="RNASE ADAPTER PROTEIN RAPZ"/>
    <property type="match status" value="1"/>
</dbReference>
<evidence type="ECO:0000259" key="6">
    <source>
        <dbReference type="Pfam" id="PF22740"/>
    </source>
</evidence>
<name>A0A4S4N8Y9_9RHOB</name>
<dbReference type="PANTHER" id="PTHR30448:SF0">
    <property type="entry name" value="RNASE ADAPTER PROTEIN RAPZ"/>
    <property type="match status" value="1"/>
</dbReference>
<evidence type="ECO:0000313" key="7">
    <source>
        <dbReference type="EMBL" id="THH35035.1"/>
    </source>
</evidence>
<gene>
    <name evidence="7" type="primary">rapZ</name>
    <name evidence="7" type="ORF">E4Z66_14475</name>
</gene>
<protein>
    <submittedName>
        <fullName evidence="7">RNase adapter RapZ</fullName>
    </submittedName>
</protein>
<evidence type="ECO:0000313" key="8">
    <source>
        <dbReference type="Proteomes" id="UP000306602"/>
    </source>
</evidence>
<evidence type="ECO:0000256" key="1">
    <source>
        <dbReference type="ARBA" id="ARBA00022741"/>
    </source>
</evidence>
<dbReference type="InterPro" id="IPR053931">
    <property type="entry name" value="RapZ_C"/>
</dbReference>
<keyword evidence="8" id="KW-1185">Reference proteome</keyword>